<gene>
    <name evidence="1" type="ORF">MM415B02123_0006</name>
</gene>
<protein>
    <submittedName>
        <fullName evidence="1">Uncharacterized protein</fullName>
    </submittedName>
</protein>
<proteinExistence type="predicted"/>
<organism evidence="1">
    <name type="scientific">viral metagenome</name>
    <dbReference type="NCBI Taxonomy" id="1070528"/>
    <lineage>
        <taxon>unclassified sequences</taxon>
        <taxon>metagenomes</taxon>
        <taxon>organismal metagenomes</taxon>
    </lineage>
</organism>
<accession>A0A6M3KVK1</accession>
<dbReference type="EMBL" id="MT142618">
    <property type="protein sequence ID" value="QJA86147.1"/>
    <property type="molecule type" value="Genomic_DNA"/>
</dbReference>
<sequence length="65" mass="7749">MNRLDKLSELELKNVSLAFDGAEEMNFWIMTNNGIYQLSIPEARKVKKFLDFWLNRVDKVKEKNE</sequence>
<dbReference type="AlphaFoldDB" id="A0A6M3KVK1"/>
<evidence type="ECO:0000313" key="1">
    <source>
        <dbReference type="EMBL" id="QJA86147.1"/>
    </source>
</evidence>
<name>A0A6M3KVK1_9ZZZZ</name>
<reference evidence="1" key="1">
    <citation type="submission" date="2020-03" db="EMBL/GenBank/DDBJ databases">
        <title>The deep terrestrial virosphere.</title>
        <authorList>
            <person name="Holmfeldt K."/>
            <person name="Nilsson E."/>
            <person name="Simone D."/>
            <person name="Lopez-Fernandez M."/>
            <person name="Wu X."/>
            <person name="de Brujin I."/>
            <person name="Lundin D."/>
            <person name="Andersson A."/>
            <person name="Bertilsson S."/>
            <person name="Dopson M."/>
        </authorList>
    </citation>
    <scope>NUCLEOTIDE SEQUENCE</scope>
    <source>
        <strain evidence="1">MM415B02123</strain>
    </source>
</reference>